<name>A0A6I6K740_9BACT</name>
<dbReference type="NCBIfam" id="TIGR01730">
    <property type="entry name" value="RND_mfp"/>
    <property type="match status" value="1"/>
</dbReference>
<proteinExistence type="inferred from homology"/>
<gene>
    <name evidence="9" type="ORF">GM418_19740</name>
</gene>
<dbReference type="EMBL" id="CP046401">
    <property type="protein sequence ID" value="QGY45824.1"/>
    <property type="molecule type" value="Genomic_DNA"/>
</dbReference>
<feature type="domain" description="CusB-like three alpha-helical bundle" evidence="5">
    <location>
        <begin position="166"/>
        <end position="209"/>
    </location>
</feature>
<dbReference type="InterPro" id="IPR045800">
    <property type="entry name" value="HMBD"/>
</dbReference>
<dbReference type="Gene3D" id="2.40.420.20">
    <property type="match status" value="1"/>
</dbReference>
<evidence type="ECO:0000313" key="9">
    <source>
        <dbReference type="EMBL" id="QGY45824.1"/>
    </source>
</evidence>
<feature type="domain" description="DUF3347" evidence="3">
    <location>
        <begin position="456"/>
        <end position="546"/>
    </location>
</feature>
<dbReference type="GO" id="GO:0016020">
    <property type="term" value="C:membrane"/>
    <property type="evidence" value="ECO:0007669"/>
    <property type="project" value="InterPro"/>
</dbReference>
<dbReference type="InterPro" id="IPR006143">
    <property type="entry name" value="RND_pump_MFP"/>
</dbReference>
<evidence type="ECO:0000256" key="1">
    <source>
        <dbReference type="ARBA" id="ARBA00009477"/>
    </source>
</evidence>
<dbReference type="Proteomes" id="UP000428260">
    <property type="component" value="Chromosome"/>
</dbReference>
<feature type="domain" description="Heavy metal binding" evidence="4">
    <location>
        <begin position="52"/>
        <end position="77"/>
    </location>
</feature>
<sequence length="593" mass="65197">MKTNRKTIIIAVSTLAVGLLLGWLIFGGSESKTTEEQQHEHIAEEVAGETIWTCSMHPQIRQNEPGDCPICGMDLIPLEDEQNSGVDPMAISMSSTAMQLANISTAIVGSMDPVKQVRLNGKVQSDERLVYSQSSHIPGRVENLMVNFTGDYVQKGQVIASVYSPDLVTAQEELFEAQKIKESQPQLFNAAKEKLKNWKLTDSQIEQILNYETAKETFDVQADISGYVTQKMVNPGDYVGRGQAIYEIADLSKVWVLFDVYESDMPWVKKGDKVDFSIASLPGETFSGAITFLDPVIDSKTRVAKARVEVVNRGLKLKPEMFASGKVEAKLPNRSGAVVVPKTAVMWTGERSVVYLKSKTDQGVNFMMREVELGPALGESFIVENGLEEGEEIAVNGTFSIDAAAQLAGKPSMMNPAGGPAMTGHNHGGMDMGGASAPPVEPVDADPKFTAQLTDVYEAYLDMKNAFVETDAQKVNSGAQKVSTALNSVDMGLLKGDAHMAWMDQLNALESAVNAINKSDDIEKQRREFARFNLAFYKSLKMFGLDNETAYYQYCPMANRDKGAYWLSEIKEIRNPYFGEDMLGCGETRETLK</sequence>
<feature type="domain" description="CusB-like beta-barrel" evidence="7">
    <location>
        <begin position="253"/>
        <end position="329"/>
    </location>
</feature>
<feature type="domain" description="CzcB-like C-terminal circularly permuted SH3-like" evidence="8">
    <location>
        <begin position="338"/>
        <end position="401"/>
    </location>
</feature>
<dbReference type="InterPro" id="IPR058791">
    <property type="entry name" value="3HB_CusB"/>
</dbReference>
<evidence type="ECO:0000256" key="2">
    <source>
        <dbReference type="ARBA" id="ARBA00022448"/>
    </source>
</evidence>
<dbReference type="GO" id="GO:0046914">
    <property type="term" value="F:transition metal ion binding"/>
    <property type="evidence" value="ECO:0007669"/>
    <property type="project" value="TreeGrafter"/>
</dbReference>
<dbReference type="Pfam" id="PF25919">
    <property type="entry name" value="BSH_CusB"/>
    <property type="match status" value="1"/>
</dbReference>
<protein>
    <submittedName>
        <fullName evidence="9">Efflux RND transporter periplasmic adaptor subunit</fullName>
    </submittedName>
</protein>
<evidence type="ECO:0000313" key="10">
    <source>
        <dbReference type="Proteomes" id="UP000428260"/>
    </source>
</evidence>
<dbReference type="GO" id="GO:0060003">
    <property type="term" value="P:copper ion export"/>
    <property type="evidence" value="ECO:0007669"/>
    <property type="project" value="TreeGrafter"/>
</dbReference>
<evidence type="ECO:0000259" key="7">
    <source>
        <dbReference type="Pfam" id="PF25954"/>
    </source>
</evidence>
<accession>A0A6I6K740</accession>
<evidence type="ECO:0000259" key="4">
    <source>
        <dbReference type="Pfam" id="PF19335"/>
    </source>
</evidence>
<dbReference type="GO" id="GO:0022857">
    <property type="term" value="F:transmembrane transporter activity"/>
    <property type="evidence" value="ECO:0007669"/>
    <property type="project" value="InterPro"/>
</dbReference>
<evidence type="ECO:0000259" key="6">
    <source>
        <dbReference type="Pfam" id="PF25919"/>
    </source>
</evidence>
<dbReference type="InterPro" id="IPR058792">
    <property type="entry name" value="Beta-barrel_RND_2"/>
</dbReference>
<evidence type="ECO:0000259" key="5">
    <source>
        <dbReference type="Pfam" id="PF25869"/>
    </source>
</evidence>
<reference evidence="9 10" key="1">
    <citation type="submission" date="2019-11" db="EMBL/GenBank/DDBJ databases">
        <authorList>
            <person name="Zheng R.K."/>
            <person name="Sun C.M."/>
        </authorList>
    </citation>
    <scope>NUCLEOTIDE SEQUENCE [LARGE SCALE GENOMIC DNA]</scope>
    <source>
        <strain evidence="9 10">WC007</strain>
    </source>
</reference>
<dbReference type="AlphaFoldDB" id="A0A6I6K740"/>
<dbReference type="SUPFAM" id="SSF111369">
    <property type="entry name" value="HlyD-like secretion proteins"/>
    <property type="match status" value="1"/>
</dbReference>
<evidence type="ECO:0000259" key="3">
    <source>
        <dbReference type="Pfam" id="PF11827"/>
    </source>
</evidence>
<dbReference type="Pfam" id="PF19335">
    <property type="entry name" value="HMBD"/>
    <property type="match status" value="1"/>
</dbReference>
<dbReference type="Pfam" id="PF25954">
    <property type="entry name" value="Beta-barrel_RND_2"/>
    <property type="match status" value="1"/>
</dbReference>
<dbReference type="Pfam" id="PF25869">
    <property type="entry name" value="3HB_CusB"/>
    <property type="match status" value="1"/>
</dbReference>
<dbReference type="PANTHER" id="PTHR30097:SF15">
    <property type="entry name" value="CATION EFFLUX SYSTEM PROTEIN CUSB"/>
    <property type="match status" value="1"/>
</dbReference>
<feature type="domain" description="CusB-like barrel-sandwich hybrid" evidence="6">
    <location>
        <begin position="137"/>
        <end position="249"/>
    </location>
</feature>
<dbReference type="Pfam" id="PF25975">
    <property type="entry name" value="CzcB_C"/>
    <property type="match status" value="1"/>
</dbReference>
<dbReference type="InterPro" id="IPR058649">
    <property type="entry name" value="CzcB_C"/>
</dbReference>
<dbReference type="FunFam" id="2.40.30.170:FF:000010">
    <property type="entry name" value="Efflux RND transporter periplasmic adaptor subunit"/>
    <property type="match status" value="1"/>
</dbReference>
<keyword evidence="2" id="KW-0813">Transport</keyword>
<dbReference type="InterPro" id="IPR051909">
    <property type="entry name" value="MFP_Cation_Efflux"/>
</dbReference>
<comment type="similarity">
    <text evidence="1">Belongs to the membrane fusion protein (MFP) (TC 8.A.1) family.</text>
</comment>
<keyword evidence="10" id="KW-1185">Reference proteome</keyword>
<dbReference type="Pfam" id="PF11827">
    <property type="entry name" value="DUF3347"/>
    <property type="match status" value="1"/>
</dbReference>
<dbReference type="GO" id="GO:0015679">
    <property type="term" value="P:plasma membrane copper ion transport"/>
    <property type="evidence" value="ECO:0007669"/>
    <property type="project" value="TreeGrafter"/>
</dbReference>
<dbReference type="PANTHER" id="PTHR30097">
    <property type="entry name" value="CATION EFFLUX SYSTEM PROTEIN CUSB"/>
    <property type="match status" value="1"/>
</dbReference>
<dbReference type="InterPro" id="IPR058790">
    <property type="entry name" value="BSH_CusB"/>
</dbReference>
<dbReference type="KEGG" id="mcos:GM418_19740"/>
<dbReference type="GO" id="GO:0030288">
    <property type="term" value="C:outer membrane-bounded periplasmic space"/>
    <property type="evidence" value="ECO:0007669"/>
    <property type="project" value="TreeGrafter"/>
</dbReference>
<dbReference type="Gene3D" id="2.40.30.170">
    <property type="match status" value="1"/>
</dbReference>
<dbReference type="InterPro" id="IPR021782">
    <property type="entry name" value="DUF3347"/>
</dbReference>
<dbReference type="Gene3D" id="2.40.50.100">
    <property type="match status" value="1"/>
</dbReference>
<organism evidence="9 10">
    <name type="scientific">Maribellus comscasis</name>
    <dbReference type="NCBI Taxonomy" id="2681766"/>
    <lineage>
        <taxon>Bacteria</taxon>
        <taxon>Pseudomonadati</taxon>
        <taxon>Bacteroidota</taxon>
        <taxon>Bacteroidia</taxon>
        <taxon>Marinilabiliales</taxon>
        <taxon>Prolixibacteraceae</taxon>
        <taxon>Maribellus</taxon>
    </lineage>
</organism>
<evidence type="ECO:0000259" key="8">
    <source>
        <dbReference type="Pfam" id="PF25975"/>
    </source>
</evidence>
<dbReference type="RefSeq" id="WP_158868963.1">
    <property type="nucleotide sequence ID" value="NZ_CP046401.1"/>
</dbReference>